<dbReference type="Proteomes" id="UP001497444">
    <property type="component" value="Chromosome 2"/>
</dbReference>
<organism evidence="5 6">
    <name type="scientific">Sphagnum jensenii</name>
    <dbReference type="NCBI Taxonomy" id="128206"/>
    <lineage>
        <taxon>Eukaryota</taxon>
        <taxon>Viridiplantae</taxon>
        <taxon>Streptophyta</taxon>
        <taxon>Embryophyta</taxon>
        <taxon>Bryophyta</taxon>
        <taxon>Sphagnophytina</taxon>
        <taxon>Sphagnopsida</taxon>
        <taxon>Sphagnales</taxon>
        <taxon>Sphagnaceae</taxon>
        <taxon>Sphagnum</taxon>
    </lineage>
</organism>
<dbReference type="PANTHER" id="PTHR45651:SF12">
    <property type="entry name" value="CYCLIC NUCLEOTIDE-GATED ION CHANNEL 15-RELATED"/>
    <property type="match status" value="1"/>
</dbReference>
<keyword evidence="1" id="KW-1071">Ligand-gated ion channel</keyword>
<feature type="transmembrane region" description="Helical" evidence="3">
    <location>
        <begin position="159"/>
        <end position="178"/>
    </location>
</feature>
<evidence type="ECO:0000313" key="5">
    <source>
        <dbReference type="EMBL" id="CAK9267812.1"/>
    </source>
</evidence>
<keyword evidence="3" id="KW-0812">Transmembrane</keyword>
<gene>
    <name evidence="5" type="ORF">CSSPJE1EN1_LOCUS13290</name>
</gene>
<feature type="domain" description="Cyclic nucleotide-binding" evidence="4">
    <location>
        <begin position="361"/>
        <end position="441"/>
    </location>
</feature>
<dbReference type="Gene3D" id="1.10.287.630">
    <property type="entry name" value="Helix hairpin bin"/>
    <property type="match status" value="1"/>
</dbReference>
<dbReference type="InterPro" id="IPR000595">
    <property type="entry name" value="cNMP-bd_dom"/>
</dbReference>
<evidence type="ECO:0000256" key="3">
    <source>
        <dbReference type="SAM" id="Phobius"/>
    </source>
</evidence>
<dbReference type="Pfam" id="PF00027">
    <property type="entry name" value="cNMP_binding"/>
    <property type="match status" value="1"/>
</dbReference>
<evidence type="ECO:0000256" key="2">
    <source>
        <dbReference type="ARBA" id="ARBA00023303"/>
    </source>
</evidence>
<protein>
    <recommendedName>
        <fullName evidence="4">Cyclic nucleotide-binding domain-containing protein</fullName>
    </recommendedName>
</protein>
<evidence type="ECO:0000313" key="6">
    <source>
        <dbReference type="Proteomes" id="UP001497444"/>
    </source>
</evidence>
<keyword evidence="6" id="KW-1185">Reference proteome</keyword>
<dbReference type="Gene3D" id="2.60.120.10">
    <property type="entry name" value="Jelly Rolls"/>
    <property type="match status" value="1"/>
</dbReference>
<dbReference type="InterPro" id="IPR018490">
    <property type="entry name" value="cNMP-bd_dom_sf"/>
</dbReference>
<dbReference type="EMBL" id="OZ020097">
    <property type="protein sequence ID" value="CAK9267812.1"/>
    <property type="molecule type" value="Genomic_DNA"/>
</dbReference>
<dbReference type="CDD" id="cd00038">
    <property type="entry name" value="CAP_ED"/>
    <property type="match status" value="1"/>
</dbReference>
<dbReference type="SUPFAM" id="SSF51206">
    <property type="entry name" value="cAMP-binding domain-like"/>
    <property type="match status" value="1"/>
</dbReference>
<name>A0ABP0WN39_9BRYO</name>
<accession>A0ABP0WN39</accession>
<dbReference type="InterPro" id="IPR014710">
    <property type="entry name" value="RmlC-like_jellyroll"/>
</dbReference>
<keyword evidence="1" id="KW-0813">Transport</keyword>
<dbReference type="SMART" id="SM00100">
    <property type="entry name" value="cNMP"/>
    <property type="match status" value="1"/>
</dbReference>
<keyword evidence="3" id="KW-1133">Transmembrane helix</keyword>
<dbReference type="SUPFAM" id="SSF81324">
    <property type="entry name" value="Voltage-gated potassium channels"/>
    <property type="match status" value="1"/>
</dbReference>
<keyword evidence="3" id="KW-0472">Membrane</keyword>
<keyword evidence="1" id="KW-0406">Ion transport</keyword>
<dbReference type="PROSITE" id="PS50042">
    <property type="entry name" value="CNMP_BINDING_3"/>
    <property type="match status" value="1"/>
</dbReference>
<reference evidence="5 6" key="1">
    <citation type="submission" date="2024-02" db="EMBL/GenBank/DDBJ databases">
        <authorList>
            <consortium name="ELIXIR-Norway"/>
            <consortium name="Elixir Norway"/>
        </authorList>
    </citation>
    <scope>NUCLEOTIDE SEQUENCE [LARGE SCALE GENOMIC DNA]</scope>
</reference>
<dbReference type="PANTHER" id="PTHR45651">
    <property type="entry name" value="CYCLIC NUCLEOTIDE-GATED ION CHANNEL 15-RELATED-RELATED"/>
    <property type="match status" value="1"/>
</dbReference>
<evidence type="ECO:0000259" key="4">
    <source>
        <dbReference type="PROSITE" id="PS50042"/>
    </source>
</evidence>
<proteinExistence type="predicted"/>
<keyword evidence="2" id="KW-0407">Ion channel</keyword>
<evidence type="ECO:0000256" key="1">
    <source>
        <dbReference type="ARBA" id="ARBA00023286"/>
    </source>
</evidence>
<sequence>MKRNEWFSSDFVSRFFPRGWGQKGLTGLPTVGRSLRLGISRHRVFTEDLDTQLKIIDPSSKLFQQWYKVFVISRLVAIFVDPLFYYLPVVDGGGTCIKISRELAISLTVLRTVTDTLYLIHMPLQFRTAFMASSSRVFGRRKLVTDPHQIAMRYFKKDFWLDFVALLPLPQLVIWIIMPKMAGSAAVATKQMLGLTVLFQYLPRLFQVFTMTSKMLKNPQVLIETPWAVDMSNLLLYLLASHPYDPTTVKREYEMSHRRQSQHHVAADRAMILIAVVCQRYLQSVTVRLEEMRVKRCDTEDWMNYCQLPRDLVERVRRFDQYKWVATLGVDEEKLMQNLPMYLRRDIKRYLCLDLVLRVPFFNALDDSSLDAMCERLKPALYAEGTCIVIQGDVVHEMLFITHGELEVTINSGSHNLIHSLQPGDFCGEELLNWVINPMPRKNLPTSTRTIRALREVNAFALSAEDLKFVASEFRCVDKKKKLEHTARYYSHQWRTSAACFIQAAWRHHCRRKIAELPHKEEDLRLQEAVAGADALVTKPGLDYGCGSRFSFFKPKDGIQRNKSWDHHT</sequence>